<feature type="domain" description="Aconitase A/isopropylmalate dehydratase small subunit swivel" evidence="11">
    <location>
        <begin position="3"/>
        <end position="123"/>
    </location>
</feature>
<organism evidence="12 13">
    <name type="scientific">Agrobacterium tumefaciens</name>
    <dbReference type="NCBI Taxonomy" id="358"/>
    <lineage>
        <taxon>Bacteria</taxon>
        <taxon>Pseudomonadati</taxon>
        <taxon>Pseudomonadota</taxon>
        <taxon>Alphaproteobacteria</taxon>
        <taxon>Hyphomicrobiales</taxon>
        <taxon>Rhizobiaceae</taxon>
        <taxon>Rhizobium/Agrobacterium group</taxon>
        <taxon>Agrobacterium</taxon>
        <taxon>Agrobacterium tumefaciens complex</taxon>
    </lineage>
</organism>
<dbReference type="EMBL" id="JXQV01000043">
    <property type="protein sequence ID" value="KIP98210.1"/>
    <property type="molecule type" value="Genomic_DNA"/>
</dbReference>
<dbReference type="InterPro" id="IPR000573">
    <property type="entry name" value="AconitaseA/IPMdHydase_ssu_swvl"/>
</dbReference>
<sequence>MRAFTRETSKAIAIPGVNCDTDQIIPGRFLKADRAQGYGQFLFHDIRRDEHGEIDPAFPLNKPGADAATILLVEDNFGCGSSREGAVYALVDHGIRALIGPSFGDIFFNNALKNGLVPVRLAAEHCEALADYLARCPDAEVTVDLEAAELVLPGNLGIHPIAIDPFARDCILRGLDEIEMTFTFMEQITAFETDRMASHSWLSR</sequence>
<evidence type="ECO:0000256" key="7">
    <source>
        <dbReference type="ARBA" id="ARBA00022605"/>
    </source>
</evidence>
<dbReference type="PANTHER" id="PTHR43345:SF5">
    <property type="entry name" value="3-ISOPROPYLMALATE DEHYDRATASE SMALL SUBUNIT"/>
    <property type="match status" value="1"/>
</dbReference>
<dbReference type="InterPro" id="IPR004431">
    <property type="entry name" value="3-IsopropMal_deHydase_ssu"/>
</dbReference>
<dbReference type="CDD" id="cd01577">
    <property type="entry name" value="IPMI_Swivel"/>
    <property type="match status" value="1"/>
</dbReference>
<evidence type="ECO:0000256" key="1">
    <source>
        <dbReference type="ARBA" id="ARBA00000491"/>
    </source>
</evidence>
<dbReference type="AlphaFoldDB" id="A0A0D0IYB2"/>
<protein>
    <recommendedName>
        <fullName evidence="10">3-isopropylmalate dehydratase small subunit</fullName>
        <ecNumber evidence="10">4.2.1.33</ecNumber>
    </recommendedName>
    <alternativeName>
        <fullName evidence="10">Alpha-IPM isomerase</fullName>
        <shortName evidence="10">IPMI</shortName>
    </alternativeName>
    <alternativeName>
        <fullName evidence="10">Isopropylmalate isomerase</fullName>
    </alternativeName>
</protein>
<keyword evidence="8 10" id="KW-0456">Lyase</keyword>
<dbReference type="NCBIfam" id="NF002458">
    <property type="entry name" value="PRK01641.1"/>
    <property type="match status" value="1"/>
</dbReference>
<keyword evidence="6 10" id="KW-0432">Leucine biosynthesis</keyword>
<keyword evidence="9 10" id="KW-0100">Branched-chain amino acid biosynthesis</keyword>
<dbReference type="NCBIfam" id="TIGR00171">
    <property type="entry name" value="leuD"/>
    <property type="match status" value="1"/>
</dbReference>
<evidence type="ECO:0000256" key="3">
    <source>
        <dbReference type="ARBA" id="ARBA00004729"/>
    </source>
</evidence>
<comment type="function">
    <text evidence="2 10">Catalyzes the isomerization between 2-isopropylmalate and 3-isopropylmalate, via the formation of 2-isopropylmaleate.</text>
</comment>
<dbReference type="UniPathway" id="UPA00048">
    <property type="reaction ID" value="UER00071"/>
</dbReference>
<reference evidence="12 13" key="1">
    <citation type="submission" date="2014-12" db="EMBL/GenBank/DDBJ databases">
        <title>16Stimator: statistical estimation of ribosomal gene copy numbers from draft genome assemblies.</title>
        <authorList>
            <person name="Perisin M.A."/>
            <person name="Vetter M."/>
            <person name="Gilbert J.A."/>
            <person name="Bergelson J."/>
        </authorList>
    </citation>
    <scope>NUCLEOTIDE SEQUENCE [LARGE SCALE GENOMIC DNA]</scope>
    <source>
        <strain evidence="12 13">MEJ076</strain>
    </source>
</reference>
<dbReference type="GO" id="GO:0003861">
    <property type="term" value="F:3-isopropylmalate dehydratase activity"/>
    <property type="evidence" value="ECO:0007669"/>
    <property type="project" value="UniProtKB-UniRule"/>
</dbReference>
<evidence type="ECO:0000313" key="12">
    <source>
        <dbReference type="EMBL" id="KIP98210.1"/>
    </source>
</evidence>
<evidence type="ECO:0000256" key="9">
    <source>
        <dbReference type="ARBA" id="ARBA00023304"/>
    </source>
</evidence>
<evidence type="ECO:0000259" key="11">
    <source>
        <dbReference type="Pfam" id="PF00694"/>
    </source>
</evidence>
<dbReference type="InterPro" id="IPR033940">
    <property type="entry name" value="IPMI_Swivel"/>
</dbReference>
<evidence type="ECO:0000256" key="5">
    <source>
        <dbReference type="ARBA" id="ARBA00011271"/>
    </source>
</evidence>
<evidence type="ECO:0000256" key="6">
    <source>
        <dbReference type="ARBA" id="ARBA00022430"/>
    </source>
</evidence>
<dbReference type="Proteomes" id="UP000035017">
    <property type="component" value="Unassembled WGS sequence"/>
</dbReference>
<dbReference type="InterPro" id="IPR050075">
    <property type="entry name" value="LeuD"/>
</dbReference>
<dbReference type="SUPFAM" id="SSF52016">
    <property type="entry name" value="LeuD/IlvD-like"/>
    <property type="match status" value="1"/>
</dbReference>
<evidence type="ECO:0000256" key="10">
    <source>
        <dbReference type="HAMAP-Rule" id="MF_01031"/>
    </source>
</evidence>
<dbReference type="GO" id="GO:0009098">
    <property type="term" value="P:L-leucine biosynthetic process"/>
    <property type="evidence" value="ECO:0007669"/>
    <property type="project" value="UniProtKB-UniRule"/>
</dbReference>
<comment type="caution">
    <text evidence="12">The sequence shown here is derived from an EMBL/GenBank/DDBJ whole genome shotgun (WGS) entry which is preliminary data.</text>
</comment>
<keyword evidence="7 10" id="KW-0028">Amino-acid biosynthesis</keyword>
<dbReference type="EC" id="4.2.1.33" evidence="10"/>
<evidence type="ECO:0000256" key="4">
    <source>
        <dbReference type="ARBA" id="ARBA00009845"/>
    </source>
</evidence>
<gene>
    <name evidence="10" type="primary">leuD</name>
    <name evidence="12" type="ORF">RU07_22590</name>
</gene>
<comment type="catalytic activity">
    <reaction evidence="1 10">
        <text>(2R,3S)-3-isopropylmalate = (2S)-2-isopropylmalate</text>
        <dbReference type="Rhea" id="RHEA:32287"/>
        <dbReference type="ChEBI" id="CHEBI:1178"/>
        <dbReference type="ChEBI" id="CHEBI:35121"/>
        <dbReference type="EC" id="4.2.1.33"/>
    </reaction>
</comment>
<comment type="similarity">
    <text evidence="4 10">Belongs to the LeuD family. LeuD type 1 subfamily.</text>
</comment>
<evidence type="ECO:0000313" key="13">
    <source>
        <dbReference type="Proteomes" id="UP000035017"/>
    </source>
</evidence>
<accession>A0A0D0IYB2</accession>
<dbReference type="GO" id="GO:0009316">
    <property type="term" value="C:3-isopropylmalate dehydratase complex"/>
    <property type="evidence" value="ECO:0007669"/>
    <property type="project" value="InterPro"/>
</dbReference>
<proteinExistence type="inferred from homology"/>
<evidence type="ECO:0000256" key="8">
    <source>
        <dbReference type="ARBA" id="ARBA00023239"/>
    </source>
</evidence>
<comment type="subunit">
    <text evidence="5 10">Heterodimer of LeuC and LeuD.</text>
</comment>
<dbReference type="Gene3D" id="3.20.19.10">
    <property type="entry name" value="Aconitase, domain 4"/>
    <property type="match status" value="1"/>
</dbReference>
<dbReference type="Pfam" id="PF00694">
    <property type="entry name" value="Aconitase_C"/>
    <property type="match status" value="1"/>
</dbReference>
<dbReference type="PANTHER" id="PTHR43345">
    <property type="entry name" value="3-ISOPROPYLMALATE DEHYDRATASE SMALL SUBUNIT 2-RELATED-RELATED"/>
    <property type="match status" value="1"/>
</dbReference>
<dbReference type="InterPro" id="IPR015928">
    <property type="entry name" value="Aconitase/3IPM_dehydase_swvl"/>
</dbReference>
<name>A0A0D0IYB2_AGRTU</name>
<evidence type="ECO:0000256" key="2">
    <source>
        <dbReference type="ARBA" id="ARBA00002695"/>
    </source>
</evidence>
<comment type="pathway">
    <text evidence="3 10">Amino-acid biosynthesis; L-leucine biosynthesis; L-leucine from 3-methyl-2-oxobutanoate: step 2/4.</text>
</comment>
<dbReference type="HAMAP" id="MF_01031">
    <property type="entry name" value="LeuD_type1"/>
    <property type="match status" value="1"/>
</dbReference>